<comment type="caution">
    <text evidence="1">The sequence shown here is derived from an EMBL/GenBank/DDBJ whole genome shotgun (WGS) entry which is preliminary data.</text>
</comment>
<organism evidence="1 2">
    <name type="scientific">Peronosclerospora sorghi</name>
    <dbReference type="NCBI Taxonomy" id="230839"/>
    <lineage>
        <taxon>Eukaryota</taxon>
        <taxon>Sar</taxon>
        <taxon>Stramenopiles</taxon>
        <taxon>Oomycota</taxon>
        <taxon>Peronosporomycetes</taxon>
        <taxon>Peronosporales</taxon>
        <taxon>Peronosporaceae</taxon>
        <taxon>Peronosclerospora</taxon>
    </lineage>
</organism>
<reference evidence="1 2" key="1">
    <citation type="journal article" date="2022" name="bioRxiv">
        <title>The genome of the oomycete Peronosclerospora sorghi, a cosmopolitan pathogen of maize and sorghum, is inflated with dispersed pseudogenes.</title>
        <authorList>
            <person name="Fletcher K."/>
            <person name="Martin F."/>
            <person name="Isakeit T."/>
            <person name="Cavanaugh K."/>
            <person name="Magill C."/>
            <person name="Michelmore R."/>
        </authorList>
    </citation>
    <scope>NUCLEOTIDE SEQUENCE [LARGE SCALE GENOMIC DNA]</scope>
    <source>
        <strain evidence="1">P6</strain>
    </source>
</reference>
<sequence length="60" mass="6867">MRLQERNKMGSSHAFVGEFNVYMNSSDSRFMNQFNASNNSGGVDTRRRHDARKNGSMCHP</sequence>
<protein>
    <submittedName>
        <fullName evidence="1">Uncharacterized protein</fullName>
    </submittedName>
</protein>
<proteinExistence type="predicted"/>
<gene>
    <name evidence="1" type="ORF">PsorP6_012360</name>
</gene>
<keyword evidence="2" id="KW-1185">Reference proteome</keyword>
<name>A0ACC0WEB0_9STRA</name>
<evidence type="ECO:0000313" key="2">
    <source>
        <dbReference type="Proteomes" id="UP001163321"/>
    </source>
</evidence>
<evidence type="ECO:0000313" key="1">
    <source>
        <dbReference type="EMBL" id="KAI9917139.1"/>
    </source>
</evidence>
<dbReference type="EMBL" id="CM047592">
    <property type="protein sequence ID" value="KAI9917139.1"/>
    <property type="molecule type" value="Genomic_DNA"/>
</dbReference>
<accession>A0ACC0WEB0</accession>
<dbReference type="Proteomes" id="UP001163321">
    <property type="component" value="Chromosome 13"/>
</dbReference>